<dbReference type="AlphaFoldDB" id="A0A6A6AKV5"/>
<sequence>MGEVFRLEAPRLEHMTLRGIDIDNILPIIDFNLSDLATLHITWTYGLLEENVLERLERFGPSLRTLTLHTLGVDPAIFDVMHVTSLERLCQACTQLQFFGYQIKGDDLAPSNWTGRGNEFLARLDPLKHLKDLRILHFRFPKLIEPPAYGDATNNGPNDITWEVQRFANAVFRYMDKHDMCPRLKGMIFGTHWNAQPGMDGEWCYPRHCFVKGHQTDALNRTMVVAVLVPPYMIRQLEPDCDLLDFDPESEWATE</sequence>
<gene>
    <name evidence="1" type="ORF">P153DRAFT_383849</name>
</gene>
<dbReference type="Proteomes" id="UP000799771">
    <property type="component" value="Unassembled WGS sequence"/>
</dbReference>
<organism evidence="1 2">
    <name type="scientific">Dothidotthia symphoricarpi CBS 119687</name>
    <dbReference type="NCBI Taxonomy" id="1392245"/>
    <lineage>
        <taxon>Eukaryota</taxon>
        <taxon>Fungi</taxon>
        <taxon>Dikarya</taxon>
        <taxon>Ascomycota</taxon>
        <taxon>Pezizomycotina</taxon>
        <taxon>Dothideomycetes</taxon>
        <taxon>Pleosporomycetidae</taxon>
        <taxon>Pleosporales</taxon>
        <taxon>Dothidotthiaceae</taxon>
        <taxon>Dothidotthia</taxon>
    </lineage>
</organism>
<proteinExistence type="predicted"/>
<dbReference type="RefSeq" id="XP_033526145.1">
    <property type="nucleotide sequence ID" value="XM_033670278.1"/>
</dbReference>
<evidence type="ECO:0000313" key="2">
    <source>
        <dbReference type="Proteomes" id="UP000799771"/>
    </source>
</evidence>
<reference evidence="1" key="1">
    <citation type="journal article" date="2020" name="Stud. Mycol.">
        <title>101 Dothideomycetes genomes: a test case for predicting lifestyles and emergence of pathogens.</title>
        <authorList>
            <person name="Haridas S."/>
            <person name="Albert R."/>
            <person name="Binder M."/>
            <person name="Bloem J."/>
            <person name="Labutti K."/>
            <person name="Salamov A."/>
            <person name="Andreopoulos B."/>
            <person name="Baker S."/>
            <person name="Barry K."/>
            <person name="Bills G."/>
            <person name="Bluhm B."/>
            <person name="Cannon C."/>
            <person name="Castanera R."/>
            <person name="Culley D."/>
            <person name="Daum C."/>
            <person name="Ezra D."/>
            <person name="Gonzalez J."/>
            <person name="Henrissat B."/>
            <person name="Kuo A."/>
            <person name="Liang C."/>
            <person name="Lipzen A."/>
            <person name="Lutzoni F."/>
            <person name="Magnuson J."/>
            <person name="Mondo S."/>
            <person name="Nolan M."/>
            <person name="Ohm R."/>
            <person name="Pangilinan J."/>
            <person name="Park H.-J."/>
            <person name="Ramirez L."/>
            <person name="Alfaro M."/>
            <person name="Sun H."/>
            <person name="Tritt A."/>
            <person name="Yoshinaga Y."/>
            <person name="Zwiers L.-H."/>
            <person name="Turgeon B."/>
            <person name="Goodwin S."/>
            <person name="Spatafora J."/>
            <person name="Crous P."/>
            <person name="Grigoriev I."/>
        </authorList>
    </citation>
    <scope>NUCLEOTIDE SEQUENCE</scope>
    <source>
        <strain evidence="1">CBS 119687</strain>
    </source>
</reference>
<accession>A0A6A6AKV5</accession>
<dbReference type="OrthoDB" id="3799981at2759"/>
<protein>
    <submittedName>
        <fullName evidence="1">Uncharacterized protein</fullName>
    </submittedName>
</protein>
<dbReference type="GeneID" id="54410710"/>
<name>A0A6A6AKV5_9PLEO</name>
<evidence type="ECO:0000313" key="1">
    <source>
        <dbReference type="EMBL" id="KAF2131758.1"/>
    </source>
</evidence>
<dbReference type="EMBL" id="ML977502">
    <property type="protein sequence ID" value="KAF2131758.1"/>
    <property type="molecule type" value="Genomic_DNA"/>
</dbReference>
<keyword evidence="2" id="KW-1185">Reference proteome</keyword>